<feature type="compositionally biased region" description="Polar residues" evidence="1">
    <location>
        <begin position="105"/>
        <end position="119"/>
    </location>
</feature>
<reference evidence="2 3" key="1">
    <citation type="submission" date="2017-06" db="EMBL/GenBank/DDBJ databases">
        <authorList>
            <person name="Kim H.J."/>
            <person name="Triplett B.A."/>
        </authorList>
    </citation>
    <scope>NUCLEOTIDE SEQUENCE [LARGE SCALE GENOMIC DNA]</scope>
</reference>
<name>A0A222YX17_9CAUD</name>
<proteinExistence type="predicted"/>
<evidence type="ECO:0000313" key="2">
    <source>
        <dbReference type="EMBL" id="ASR76109.1"/>
    </source>
</evidence>
<dbReference type="EMBL" id="MF351863">
    <property type="protein sequence ID" value="ASR76109.1"/>
    <property type="molecule type" value="Genomic_DNA"/>
</dbReference>
<protein>
    <submittedName>
        <fullName evidence="2">Uncharacterized protein</fullName>
    </submittedName>
</protein>
<feature type="compositionally biased region" description="Polar residues" evidence="1">
    <location>
        <begin position="82"/>
        <end position="95"/>
    </location>
</feature>
<evidence type="ECO:0000256" key="1">
    <source>
        <dbReference type="SAM" id="MobiDB-lite"/>
    </source>
</evidence>
<dbReference type="Proteomes" id="UP000221247">
    <property type="component" value="Segment"/>
</dbReference>
<keyword evidence="3" id="KW-1185">Reference proteome</keyword>
<dbReference type="GeneID" id="54981394"/>
<sequence length="119" mass="13869">MIRSSILDPEYHILFPYVTFPWRLEVNKDCHNVKGIALTVCHFECEEHLQKYLDRYKLRPRDYKVSNRDGKSLKSSKKHKANVQQTTRKSSNGGTSAVRRRKSSVDSTRNSASNSKRKK</sequence>
<evidence type="ECO:0000313" key="3">
    <source>
        <dbReference type="Proteomes" id="UP000221247"/>
    </source>
</evidence>
<gene>
    <name evidence="2" type="primary">64</name>
    <name evidence="2" type="ORF">PBI_BELLAMY_64</name>
</gene>
<accession>A0A222YX17</accession>
<organism evidence="2 3">
    <name type="scientific">Synechococcus phage Bellamy</name>
    <dbReference type="NCBI Taxonomy" id="2023996"/>
    <lineage>
        <taxon>Viruses</taxon>
        <taxon>Duplodnaviria</taxon>
        <taxon>Heunggongvirae</taxon>
        <taxon>Uroviricota</taxon>
        <taxon>Caudoviricetes</taxon>
        <taxon>Pantevenvirales</taxon>
        <taxon>Kyanoviridae</taxon>
        <taxon>Bellamyvirus</taxon>
        <taxon>Bellamyvirus bellamy</taxon>
    </lineage>
</organism>
<dbReference type="RefSeq" id="YP_009791221.1">
    <property type="nucleotide sequence ID" value="NC_047838.1"/>
</dbReference>
<dbReference type="KEGG" id="vg:54981394"/>
<feature type="region of interest" description="Disordered" evidence="1">
    <location>
        <begin position="64"/>
        <end position="119"/>
    </location>
</feature>